<dbReference type="InterPro" id="IPR052160">
    <property type="entry name" value="Gypsy_RT_Integrase-like"/>
</dbReference>
<dbReference type="Proteomes" id="UP000325315">
    <property type="component" value="Unassembled WGS sequence"/>
</dbReference>
<evidence type="ECO:0000313" key="2">
    <source>
        <dbReference type="EMBL" id="KAA3461234.1"/>
    </source>
</evidence>
<dbReference type="InterPro" id="IPR041588">
    <property type="entry name" value="Integrase_H2C2"/>
</dbReference>
<name>A0A5B6UXE7_9ROSI</name>
<evidence type="ECO:0000313" key="3">
    <source>
        <dbReference type="Proteomes" id="UP000325315"/>
    </source>
</evidence>
<evidence type="ECO:0000259" key="1">
    <source>
        <dbReference type="Pfam" id="PF17921"/>
    </source>
</evidence>
<proteinExistence type="predicted"/>
<protein>
    <submittedName>
        <fullName evidence="2">Integrase</fullName>
    </submittedName>
</protein>
<sequence>MIVSLIITRQLNYEQCFTQLSISDDGSLLTELKSAQLEDDKMMKKREMVQNGMEENFSIVDHDCLRFRNRICVLNVPELKELILQESHDSPFALHPGGTKMYRDLRELYWWPGMKKNTVEYVAKCLTCQRVMIEHQVPTGLLQPINIPKWK</sequence>
<dbReference type="Gene3D" id="1.10.340.70">
    <property type="match status" value="1"/>
</dbReference>
<dbReference type="EMBL" id="SMMG02000009">
    <property type="protein sequence ID" value="KAA3461234.1"/>
    <property type="molecule type" value="Genomic_DNA"/>
</dbReference>
<dbReference type="Pfam" id="PF17921">
    <property type="entry name" value="Integrase_H2C2"/>
    <property type="match status" value="1"/>
</dbReference>
<keyword evidence="3" id="KW-1185">Reference proteome</keyword>
<accession>A0A5B6UXE7</accession>
<comment type="caution">
    <text evidence="2">The sequence shown here is derived from an EMBL/GenBank/DDBJ whole genome shotgun (WGS) entry which is preliminary data.</text>
</comment>
<dbReference type="OrthoDB" id="1738613at2759"/>
<dbReference type="AlphaFoldDB" id="A0A5B6UXE7"/>
<feature type="domain" description="Integrase zinc-binding" evidence="1">
    <location>
        <begin position="77"/>
        <end position="131"/>
    </location>
</feature>
<gene>
    <name evidence="2" type="ORF">EPI10_027821</name>
</gene>
<organism evidence="2 3">
    <name type="scientific">Gossypium australe</name>
    <dbReference type="NCBI Taxonomy" id="47621"/>
    <lineage>
        <taxon>Eukaryota</taxon>
        <taxon>Viridiplantae</taxon>
        <taxon>Streptophyta</taxon>
        <taxon>Embryophyta</taxon>
        <taxon>Tracheophyta</taxon>
        <taxon>Spermatophyta</taxon>
        <taxon>Magnoliopsida</taxon>
        <taxon>eudicotyledons</taxon>
        <taxon>Gunneridae</taxon>
        <taxon>Pentapetalae</taxon>
        <taxon>rosids</taxon>
        <taxon>malvids</taxon>
        <taxon>Malvales</taxon>
        <taxon>Malvaceae</taxon>
        <taxon>Malvoideae</taxon>
        <taxon>Gossypium</taxon>
    </lineage>
</organism>
<dbReference type="PANTHER" id="PTHR47266">
    <property type="entry name" value="ENDONUCLEASE-RELATED"/>
    <property type="match status" value="1"/>
</dbReference>
<reference evidence="3" key="1">
    <citation type="journal article" date="2019" name="Plant Biotechnol. J.">
        <title>Genome sequencing of the Australian wild diploid species Gossypium australe highlights disease resistance and delayed gland morphogenesis.</title>
        <authorList>
            <person name="Cai Y."/>
            <person name="Cai X."/>
            <person name="Wang Q."/>
            <person name="Wang P."/>
            <person name="Zhang Y."/>
            <person name="Cai C."/>
            <person name="Xu Y."/>
            <person name="Wang K."/>
            <person name="Zhou Z."/>
            <person name="Wang C."/>
            <person name="Geng S."/>
            <person name="Li B."/>
            <person name="Dong Q."/>
            <person name="Hou Y."/>
            <person name="Wang H."/>
            <person name="Ai P."/>
            <person name="Liu Z."/>
            <person name="Yi F."/>
            <person name="Sun M."/>
            <person name="An G."/>
            <person name="Cheng J."/>
            <person name="Zhang Y."/>
            <person name="Shi Q."/>
            <person name="Xie Y."/>
            <person name="Shi X."/>
            <person name="Chang Y."/>
            <person name="Huang F."/>
            <person name="Chen Y."/>
            <person name="Hong S."/>
            <person name="Mi L."/>
            <person name="Sun Q."/>
            <person name="Zhang L."/>
            <person name="Zhou B."/>
            <person name="Peng R."/>
            <person name="Zhang X."/>
            <person name="Liu F."/>
        </authorList>
    </citation>
    <scope>NUCLEOTIDE SEQUENCE [LARGE SCALE GENOMIC DNA]</scope>
    <source>
        <strain evidence="3">cv. PA1801</strain>
    </source>
</reference>